<accession>A0A2U1L3X3</accession>
<sequence length="412" mass="47628">MEQLNGHRVDANSSIYSTETQNEGISHLYINLGDADYACQYCNATFWYGEKLKGNCHQSYPKMTEAFIKDLNPTSRNRILEAKIYRSWIGRNPPYITERSYHAILLARQGDAIQANMEVSEKKQFTTYLIPGRTYRISGFTCAPTSNWQQTLDNITSLSFTRFTKVVDPDDKTLKVYPVLTDYIGCYINSGEKEEWGNPNKDQMLLRRIEIQNLKNNLQLSSTPATYYYINPAILELPQYKAEYQAAFDQNPPLQVVRHPYQDKEQEKMRNMIPFSKLLTENPLTHTDVRFTCERTITGLDTSREWYYLSCATCPNKIQINEGVIECKIHGALLSPTYRYNFKAYVTDATGTITMTFFSPKADDIVGISCQTLVDSLENPDPREFPERILAVIGKQHIFQFHYNTKMQDKDR</sequence>
<dbReference type="Gene3D" id="2.40.50.140">
    <property type="entry name" value="Nucleic acid-binding proteins"/>
    <property type="match status" value="2"/>
</dbReference>
<gene>
    <name evidence="2" type="ORF">CTI12_AA526290</name>
</gene>
<dbReference type="AlphaFoldDB" id="A0A2U1L3X3"/>
<evidence type="ECO:0000313" key="2">
    <source>
        <dbReference type="EMBL" id="PWA43697.1"/>
    </source>
</evidence>
<dbReference type="InterPro" id="IPR013955">
    <property type="entry name" value="Rep_factor-A_C"/>
</dbReference>
<feature type="domain" description="Replication factor A C-terminal" evidence="1">
    <location>
        <begin position="291"/>
        <end position="404"/>
    </location>
</feature>
<evidence type="ECO:0000259" key="1">
    <source>
        <dbReference type="Pfam" id="PF08646"/>
    </source>
</evidence>
<dbReference type="STRING" id="35608.A0A2U1L3X3"/>
<dbReference type="Pfam" id="PF08646">
    <property type="entry name" value="Rep_fac-A_C"/>
    <property type="match status" value="1"/>
</dbReference>
<evidence type="ECO:0000313" key="3">
    <source>
        <dbReference type="Proteomes" id="UP000245207"/>
    </source>
</evidence>
<protein>
    <submittedName>
        <fullName evidence="2">Nucleic acid-binding, OB-fold protein</fullName>
    </submittedName>
</protein>
<dbReference type="Proteomes" id="UP000245207">
    <property type="component" value="Unassembled WGS sequence"/>
</dbReference>
<proteinExistence type="predicted"/>
<dbReference type="SUPFAM" id="SSF50249">
    <property type="entry name" value="Nucleic acid-binding proteins"/>
    <property type="match status" value="1"/>
</dbReference>
<dbReference type="OrthoDB" id="1751331at2759"/>
<dbReference type="EMBL" id="PKPP01011691">
    <property type="protein sequence ID" value="PWA43697.1"/>
    <property type="molecule type" value="Genomic_DNA"/>
</dbReference>
<keyword evidence="3" id="KW-1185">Reference proteome</keyword>
<name>A0A2U1L3X3_ARTAN</name>
<reference evidence="2 3" key="1">
    <citation type="journal article" date="2018" name="Mol. Plant">
        <title>The genome of Artemisia annua provides insight into the evolution of Asteraceae family and artemisinin biosynthesis.</title>
        <authorList>
            <person name="Shen Q."/>
            <person name="Zhang L."/>
            <person name="Liao Z."/>
            <person name="Wang S."/>
            <person name="Yan T."/>
            <person name="Shi P."/>
            <person name="Liu M."/>
            <person name="Fu X."/>
            <person name="Pan Q."/>
            <person name="Wang Y."/>
            <person name="Lv Z."/>
            <person name="Lu X."/>
            <person name="Zhang F."/>
            <person name="Jiang W."/>
            <person name="Ma Y."/>
            <person name="Chen M."/>
            <person name="Hao X."/>
            <person name="Li L."/>
            <person name="Tang Y."/>
            <person name="Lv G."/>
            <person name="Zhou Y."/>
            <person name="Sun X."/>
            <person name="Brodelius P.E."/>
            <person name="Rose J.K.C."/>
            <person name="Tang K."/>
        </authorList>
    </citation>
    <scope>NUCLEOTIDE SEQUENCE [LARGE SCALE GENOMIC DNA]</scope>
    <source>
        <strain evidence="3">cv. Huhao1</strain>
        <tissue evidence="2">Leaf</tissue>
    </source>
</reference>
<dbReference type="PANTHER" id="PTHR47165">
    <property type="entry name" value="OS03G0429900 PROTEIN"/>
    <property type="match status" value="1"/>
</dbReference>
<dbReference type="InterPro" id="IPR012340">
    <property type="entry name" value="NA-bd_OB-fold"/>
</dbReference>
<dbReference type="PANTHER" id="PTHR47165:SF4">
    <property type="entry name" value="OS03G0429900 PROTEIN"/>
    <property type="match status" value="1"/>
</dbReference>
<comment type="caution">
    <text evidence="2">The sequence shown here is derived from an EMBL/GenBank/DDBJ whole genome shotgun (WGS) entry which is preliminary data.</text>
</comment>
<organism evidence="2 3">
    <name type="scientific">Artemisia annua</name>
    <name type="common">Sweet wormwood</name>
    <dbReference type="NCBI Taxonomy" id="35608"/>
    <lineage>
        <taxon>Eukaryota</taxon>
        <taxon>Viridiplantae</taxon>
        <taxon>Streptophyta</taxon>
        <taxon>Embryophyta</taxon>
        <taxon>Tracheophyta</taxon>
        <taxon>Spermatophyta</taxon>
        <taxon>Magnoliopsida</taxon>
        <taxon>eudicotyledons</taxon>
        <taxon>Gunneridae</taxon>
        <taxon>Pentapetalae</taxon>
        <taxon>asterids</taxon>
        <taxon>campanulids</taxon>
        <taxon>Asterales</taxon>
        <taxon>Asteraceae</taxon>
        <taxon>Asteroideae</taxon>
        <taxon>Anthemideae</taxon>
        <taxon>Artemisiinae</taxon>
        <taxon>Artemisia</taxon>
    </lineage>
</organism>